<evidence type="ECO:0000256" key="8">
    <source>
        <dbReference type="ARBA" id="ARBA00022475"/>
    </source>
</evidence>
<evidence type="ECO:0000256" key="2">
    <source>
        <dbReference type="ARBA" id="ARBA00004651"/>
    </source>
</evidence>
<keyword evidence="10 18" id="KW-0808">Transferase</keyword>
<gene>
    <name evidence="21" type="ORF">HEB94_008132</name>
</gene>
<dbReference type="InterPro" id="IPR000374">
    <property type="entry name" value="PC_trans"/>
</dbReference>
<proteinExistence type="inferred from homology"/>
<accession>A0A927RDP7</accession>
<comment type="caution">
    <text evidence="21">The sequence shown here is derived from an EMBL/GenBank/DDBJ whole genome shotgun (WGS) entry which is preliminary data.</text>
</comment>
<protein>
    <recommendedName>
        <fullName evidence="7 18">Phosphatidate cytidylyltransferase</fullName>
        <ecNumber evidence="6 18">2.7.7.41</ecNumber>
    </recommendedName>
</protein>
<evidence type="ECO:0000256" key="19">
    <source>
        <dbReference type="SAM" id="MobiDB-lite"/>
    </source>
</evidence>
<evidence type="ECO:0000256" key="7">
    <source>
        <dbReference type="ARBA" id="ARBA00019373"/>
    </source>
</evidence>
<evidence type="ECO:0000256" key="10">
    <source>
        <dbReference type="ARBA" id="ARBA00022679"/>
    </source>
</evidence>
<comment type="subcellular location">
    <subcellularLocation>
        <location evidence="2">Cell membrane</location>
        <topology evidence="2">Multi-pass membrane protein</topology>
    </subcellularLocation>
</comment>
<keyword evidence="16" id="KW-0594">Phospholipid biosynthesis</keyword>
<feature type="transmembrane region" description="Helical" evidence="20">
    <location>
        <begin position="225"/>
        <end position="245"/>
    </location>
</feature>
<keyword evidence="14" id="KW-0443">Lipid metabolism</keyword>
<comment type="catalytic activity">
    <reaction evidence="1 18">
        <text>a 1,2-diacyl-sn-glycero-3-phosphate + CTP + H(+) = a CDP-1,2-diacyl-sn-glycerol + diphosphate</text>
        <dbReference type="Rhea" id="RHEA:16229"/>
        <dbReference type="ChEBI" id="CHEBI:15378"/>
        <dbReference type="ChEBI" id="CHEBI:33019"/>
        <dbReference type="ChEBI" id="CHEBI:37563"/>
        <dbReference type="ChEBI" id="CHEBI:58332"/>
        <dbReference type="ChEBI" id="CHEBI:58608"/>
        <dbReference type="EC" id="2.7.7.41"/>
    </reaction>
</comment>
<evidence type="ECO:0000256" key="4">
    <source>
        <dbReference type="ARBA" id="ARBA00005189"/>
    </source>
</evidence>
<dbReference type="Pfam" id="PF01148">
    <property type="entry name" value="CTP_transf_1"/>
    <property type="match status" value="1"/>
</dbReference>
<evidence type="ECO:0000256" key="16">
    <source>
        <dbReference type="ARBA" id="ARBA00023209"/>
    </source>
</evidence>
<comment type="similarity">
    <text evidence="5 18">Belongs to the CDS family.</text>
</comment>
<feature type="transmembrane region" description="Helical" evidence="20">
    <location>
        <begin position="56"/>
        <end position="75"/>
    </location>
</feature>
<keyword evidence="13 20" id="KW-1133">Transmembrane helix</keyword>
<evidence type="ECO:0000256" key="5">
    <source>
        <dbReference type="ARBA" id="ARBA00010185"/>
    </source>
</evidence>
<keyword evidence="22" id="KW-1185">Reference proteome</keyword>
<evidence type="ECO:0000256" key="1">
    <source>
        <dbReference type="ARBA" id="ARBA00001698"/>
    </source>
</evidence>
<evidence type="ECO:0000256" key="15">
    <source>
        <dbReference type="ARBA" id="ARBA00023136"/>
    </source>
</evidence>
<keyword evidence="11 18" id="KW-0812">Transmembrane</keyword>
<feature type="transmembrane region" description="Helical" evidence="20">
    <location>
        <begin position="106"/>
        <end position="123"/>
    </location>
</feature>
<dbReference type="GO" id="GO:0004605">
    <property type="term" value="F:phosphatidate cytidylyltransferase activity"/>
    <property type="evidence" value="ECO:0007669"/>
    <property type="project" value="UniProtKB-EC"/>
</dbReference>
<evidence type="ECO:0000256" key="14">
    <source>
        <dbReference type="ARBA" id="ARBA00023098"/>
    </source>
</evidence>
<dbReference type="Proteomes" id="UP000638648">
    <property type="component" value="Unassembled WGS sequence"/>
</dbReference>
<evidence type="ECO:0000256" key="12">
    <source>
        <dbReference type="ARBA" id="ARBA00022695"/>
    </source>
</evidence>
<organism evidence="21 22">
    <name type="scientific">Actinopolymorpha pittospori</name>
    <dbReference type="NCBI Taxonomy" id="648752"/>
    <lineage>
        <taxon>Bacteria</taxon>
        <taxon>Bacillati</taxon>
        <taxon>Actinomycetota</taxon>
        <taxon>Actinomycetes</taxon>
        <taxon>Propionibacteriales</taxon>
        <taxon>Actinopolymorphaceae</taxon>
        <taxon>Actinopolymorpha</taxon>
    </lineage>
</organism>
<name>A0A927RDP7_9ACTN</name>
<keyword evidence="15 20" id="KW-0472">Membrane</keyword>
<evidence type="ECO:0000256" key="3">
    <source>
        <dbReference type="ARBA" id="ARBA00005119"/>
    </source>
</evidence>
<feature type="transmembrane region" description="Helical" evidence="20">
    <location>
        <begin position="82"/>
        <end position="100"/>
    </location>
</feature>
<dbReference type="PANTHER" id="PTHR46382:SF1">
    <property type="entry name" value="PHOSPHATIDATE CYTIDYLYLTRANSFERASE"/>
    <property type="match status" value="1"/>
</dbReference>
<feature type="transmembrane region" description="Helical" evidence="20">
    <location>
        <begin position="135"/>
        <end position="154"/>
    </location>
</feature>
<dbReference type="PROSITE" id="PS01315">
    <property type="entry name" value="CDS"/>
    <property type="match status" value="1"/>
</dbReference>
<keyword evidence="17" id="KW-1208">Phospholipid metabolism</keyword>
<feature type="transmembrane region" description="Helical" evidence="20">
    <location>
        <begin position="198"/>
        <end position="219"/>
    </location>
</feature>
<reference evidence="21" key="1">
    <citation type="submission" date="2020-10" db="EMBL/GenBank/DDBJ databases">
        <title>Sequencing the genomes of 1000 actinobacteria strains.</title>
        <authorList>
            <person name="Klenk H.-P."/>
        </authorList>
    </citation>
    <scope>NUCLEOTIDE SEQUENCE</scope>
    <source>
        <strain evidence="21">DSM 45354</strain>
    </source>
</reference>
<keyword evidence="8" id="KW-1003">Cell membrane</keyword>
<keyword evidence="12 18" id="KW-0548">Nucleotidyltransferase</keyword>
<evidence type="ECO:0000256" key="18">
    <source>
        <dbReference type="RuleBase" id="RU003938"/>
    </source>
</evidence>
<evidence type="ECO:0000313" key="22">
    <source>
        <dbReference type="Proteomes" id="UP000638648"/>
    </source>
</evidence>
<dbReference type="PANTHER" id="PTHR46382">
    <property type="entry name" value="PHOSPHATIDATE CYTIDYLYLTRANSFERASE"/>
    <property type="match status" value="1"/>
</dbReference>
<dbReference type="EMBL" id="JADBEM010000001">
    <property type="protein sequence ID" value="MBE1611284.1"/>
    <property type="molecule type" value="Genomic_DNA"/>
</dbReference>
<evidence type="ECO:0000256" key="6">
    <source>
        <dbReference type="ARBA" id="ARBA00012487"/>
    </source>
</evidence>
<evidence type="ECO:0000256" key="17">
    <source>
        <dbReference type="ARBA" id="ARBA00023264"/>
    </source>
</evidence>
<feature type="compositionally biased region" description="Basic and acidic residues" evidence="19">
    <location>
        <begin position="12"/>
        <end position="22"/>
    </location>
</feature>
<sequence length="294" mass="30311">MQDIVTPSPAGEDERPAEEEAPRRRRPGRNLAAAVVVGLLMGAVVIASLFIVKAVFLALVVVAVGVAVIELSRALQPAGVGLPLIPLLAGVVGMLVGAYVGQTPALVGALGLTTLVVCVGRLPGGREGFVRDVTAGVFVALYVPFLASFAMLMLRQEDGPFRVVLFVAVTVASDVGGYVAGVLFGRHRLAPSISPGKTWEGVAGSTLFCLAVGVAGVMILLHGTWWAGLILGIAATVTATLGDLVESMLKRDIGIKDMGSLLPGHGGVMDRLDSLLPTALVSWLVLSLLVPVVT</sequence>
<feature type="region of interest" description="Disordered" evidence="19">
    <location>
        <begin position="1"/>
        <end position="25"/>
    </location>
</feature>
<comment type="pathway">
    <text evidence="4">Lipid metabolism.</text>
</comment>
<keyword evidence="9" id="KW-0444">Lipid biosynthesis</keyword>
<feature type="transmembrane region" description="Helical" evidence="20">
    <location>
        <begin position="160"/>
        <end position="186"/>
    </location>
</feature>
<dbReference type="GO" id="GO:0005886">
    <property type="term" value="C:plasma membrane"/>
    <property type="evidence" value="ECO:0007669"/>
    <property type="project" value="UniProtKB-SubCell"/>
</dbReference>
<evidence type="ECO:0000256" key="13">
    <source>
        <dbReference type="ARBA" id="ARBA00022989"/>
    </source>
</evidence>
<dbReference type="EC" id="2.7.7.41" evidence="6 18"/>
<comment type="pathway">
    <text evidence="3 18">Phospholipid metabolism; CDP-diacylglycerol biosynthesis; CDP-diacylglycerol from sn-glycerol 3-phosphate: step 3/3.</text>
</comment>
<dbReference type="RefSeq" id="WP_337918236.1">
    <property type="nucleotide sequence ID" value="NZ_BAABJL010000042.1"/>
</dbReference>
<evidence type="ECO:0000256" key="9">
    <source>
        <dbReference type="ARBA" id="ARBA00022516"/>
    </source>
</evidence>
<evidence type="ECO:0000256" key="11">
    <source>
        <dbReference type="ARBA" id="ARBA00022692"/>
    </source>
</evidence>
<dbReference type="GO" id="GO:0016024">
    <property type="term" value="P:CDP-diacylglycerol biosynthetic process"/>
    <property type="evidence" value="ECO:0007669"/>
    <property type="project" value="TreeGrafter"/>
</dbReference>
<feature type="transmembrane region" description="Helical" evidence="20">
    <location>
        <begin position="31"/>
        <end position="50"/>
    </location>
</feature>
<dbReference type="AlphaFoldDB" id="A0A927RDP7"/>
<evidence type="ECO:0000256" key="20">
    <source>
        <dbReference type="SAM" id="Phobius"/>
    </source>
</evidence>
<evidence type="ECO:0000313" key="21">
    <source>
        <dbReference type="EMBL" id="MBE1611284.1"/>
    </source>
</evidence>